<protein>
    <submittedName>
        <fullName evidence="2">YncE family protein</fullName>
    </submittedName>
</protein>
<dbReference type="SUPFAM" id="SSF51004">
    <property type="entry name" value="C-terminal (heme d1) domain of cytochrome cd1-nitrite reductase"/>
    <property type="match status" value="1"/>
</dbReference>
<dbReference type="Proteomes" id="UP001305521">
    <property type="component" value="Chromosome"/>
</dbReference>
<dbReference type="EMBL" id="CP137852">
    <property type="protein sequence ID" value="WPB87107.1"/>
    <property type="molecule type" value="Genomic_DNA"/>
</dbReference>
<proteinExistence type="predicted"/>
<dbReference type="RefSeq" id="WP_318651064.1">
    <property type="nucleotide sequence ID" value="NZ_CP137852.1"/>
</dbReference>
<dbReference type="InterPro" id="IPR011048">
    <property type="entry name" value="Haem_d1_sf"/>
</dbReference>
<sequence>MKQLTLAALCAASLATTPALAQLALSGNDNKAVSQNGAVRVVPNPPADNVTILDLGQHPPRVVATVQAPHSVVGPPTSVALTPDERLGLVASAQKVDPANPARTIPDNRLSVIDLRATPPAVVQVLEAGAGASGVSVNRAGTLAMVANRNAGTVSVFRIADGRLAPVGTVTVGPAASGVSHVQFTPDGRFALVSRDGDFMVTVLRVEGETVTPAGRDITVGIRPYGFGITRDGRWAAVANLGRVSGDADTVSLVSLAAEPFRVTDTISVGPTPEGIQVSPDNRHVAVVVINGSARATNHPLYGRGKLVMLRIEDGRLVRVAEAEMGSWGQGVAFNGDGTRVYVQNMIEREIQGFGFDGQRLTPLPGRVAVDGGPSALRTAER</sequence>
<evidence type="ECO:0000313" key="2">
    <source>
        <dbReference type="EMBL" id="WPB87107.1"/>
    </source>
</evidence>
<dbReference type="PANTHER" id="PTHR47197">
    <property type="entry name" value="PROTEIN NIRF"/>
    <property type="match status" value="1"/>
</dbReference>
<reference evidence="2 3" key="1">
    <citation type="submission" date="2023-11" db="EMBL/GenBank/DDBJ databases">
        <title>Arctic aerobic anoxygenic photoheterotroph Sediminicoccus rosea KRV36 adapts its photosynthesis to long days of polar summer.</title>
        <authorList>
            <person name="Tomasch J."/>
            <person name="Kopejtka K."/>
            <person name="Bily T."/>
            <person name="Gardiner A.T."/>
            <person name="Gardian Z."/>
            <person name="Shivaramu S."/>
            <person name="Koblizek M."/>
            <person name="Engelhardt F."/>
            <person name="Kaftan D."/>
        </authorList>
    </citation>
    <scope>NUCLEOTIDE SEQUENCE [LARGE SCALE GENOMIC DNA]</scope>
    <source>
        <strain evidence="2 3">R-30</strain>
    </source>
</reference>
<accession>A0ABZ0PN73</accession>
<evidence type="ECO:0000313" key="3">
    <source>
        <dbReference type="Proteomes" id="UP001305521"/>
    </source>
</evidence>
<dbReference type="InterPro" id="IPR019405">
    <property type="entry name" value="Lactonase_7-beta_prop"/>
</dbReference>
<feature type="chain" id="PRO_5047471161" evidence="1">
    <location>
        <begin position="22"/>
        <end position="382"/>
    </location>
</feature>
<dbReference type="Gene3D" id="2.130.10.10">
    <property type="entry name" value="YVTN repeat-like/Quinoprotein amine dehydrogenase"/>
    <property type="match status" value="2"/>
</dbReference>
<dbReference type="InterPro" id="IPR051200">
    <property type="entry name" value="Host-pathogen_enzymatic-act"/>
</dbReference>
<dbReference type="InterPro" id="IPR015943">
    <property type="entry name" value="WD40/YVTN_repeat-like_dom_sf"/>
</dbReference>
<keyword evidence="1" id="KW-0732">Signal</keyword>
<name>A0ABZ0PN73_9PROT</name>
<gene>
    <name evidence="2" type="ORF">R9Z33_09565</name>
</gene>
<keyword evidence="3" id="KW-1185">Reference proteome</keyword>
<organism evidence="2 3">
    <name type="scientific">Sediminicoccus rosea</name>
    <dbReference type="NCBI Taxonomy" id="1225128"/>
    <lineage>
        <taxon>Bacteria</taxon>
        <taxon>Pseudomonadati</taxon>
        <taxon>Pseudomonadota</taxon>
        <taxon>Alphaproteobacteria</taxon>
        <taxon>Acetobacterales</taxon>
        <taxon>Roseomonadaceae</taxon>
        <taxon>Sediminicoccus</taxon>
    </lineage>
</organism>
<evidence type="ECO:0000256" key="1">
    <source>
        <dbReference type="SAM" id="SignalP"/>
    </source>
</evidence>
<dbReference type="PANTHER" id="PTHR47197:SF3">
    <property type="entry name" value="DIHYDRO-HEME D1 DEHYDROGENASE"/>
    <property type="match status" value="1"/>
</dbReference>
<dbReference type="Pfam" id="PF10282">
    <property type="entry name" value="Lactonase"/>
    <property type="match status" value="1"/>
</dbReference>
<feature type="signal peptide" evidence="1">
    <location>
        <begin position="1"/>
        <end position="21"/>
    </location>
</feature>